<dbReference type="PANTHER" id="PTHR16099:SF5">
    <property type="entry name" value="NUCLEOTIDE TRIPHOSPHATE DIPHOSPHATASE NUDT15"/>
    <property type="match status" value="1"/>
</dbReference>
<dbReference type="EMBL" id="JBGXBU010000012">
    <property type="protein sequence ID" value="MFM4894891.1"/>
    <property type="molecule type" value="Genomic_DNA"/>
</dbReference>
<keyword evidence="6" id="KW-1185">Reference proteome</keyword>
<dbReference type="Gene3D" id="3.90.79.10">
    <property type="entry name" value="Nucleoside Triphosphate Pyrophosphohydrolase"/>
    <property type="match status" value="1"/>
</dbReference>
<comment type="similarity">
    <text evidence="3">Belongs to the Nudix hydrolase family.</text>
</comment>
<accession>A0ABW9GXZ0</accession>
<keyword evidence="2 3" id="KW-0378">Hydrolase</keyword>
<comment type="caution">
    <text evidence="5">The sequence shown here is derived from an EMBL/GenBank/DDBJ whole genome shotgun (WGS) entry which is preliminary data.</text>
</comment>
<dbReference type="CDD" id="cd04678">
    <property type="entry name" value="NUDIX_MTH2_Nudt15"/>
    <property type="match status" value="1"/>
</dbReference>
<dbReference type="GO" id="GO:0016787">
    <property type="term" value="F:hydrolase activity"/>
    <property type="evidence" value="ECO:0007669"/>
    <property type="project" value="UniProtKB-KW"/>
</dbReference>
<evidence type="ECO:0000259" key="4">
    <source>
        <dbReference type="PROSITE" id="PS51462"/>
    </source>
</evidence>
<dbReference type="InterPro" id="IPR020476">
    <property type="entry name" value="Nudix_hydrolase"/>
</dbReference>
<reference evidence="5 6" key="1">
    <citation type="submission" date="2024-09" db="EMBL/GenBank/DDBJ databases">
        <title>Aeromonas strains Genome sequencing and assembly.</title>
        <authorList>
            <person name="Hu X."/>
            <person name="Tang B."/>
        </authorList>
    </citation>
    <scope>NUCLEOTIDE SEQUENCE [LARGE SCALE GENOMIC DNA]</scope>
    <source>
        <strain evidence="5 6">NB23SCDHY001</strain>
    </source>
</reference>
<dbReference type="Proteomes" id="UP001630969">
    <property type="component" value="Unassembled WGS sequence"/>
</dbReference>
<organism evidence="5 6">
    <name type="scientific">Aeromonas bivalvium</name>
    <dbReference type="NCBI Taxonomy" id="440079"/>
    <lineage>
        <taxon>Bacteria</taxon>
        <taxon>Pseudomonadati</taxon>
        <taxon>Pseudomonadota</taxon>
        <taxon>Gammaproteobacteria</taxon>
        <taxon>Aeromonadales</taxon>
        <taxon>Aeromonadaceae</taxon>
        <taxon>Aeromonas</taxon>
    </lineage>
</organism>
<dbReference type="PROSITE" id="PS00893">
    <property type="entry name" value="NUDIX_BOX"/>
    <property type="match status" value="1"/>
</dbReference>
<dbReference type="InterPro" id="IPR020084">
    <property type="entry name" value="NUDIX_hydrolase_CS"/>
</dbReference>
<protein>
    <submittedName>
        <fullName evidence="5">NUDIX hydrolase</fullName>
    </submittedName>
</protein>
<feature type="domain" description="Nudix hydrolase" evidence="4">
    <location>
        <begin position="5"/>
        <end position="135"/>
    </location>
</feature>
<name>A0ABW9GXZ0_9GAMM</name>
<proteinExistence type="inferred from homology"/>
<evidence type="ECO:0000313" key="5">
    <source>
        <dbReference type="EMBL" id="MFM4894891.1"/>
    </source>
</evidence>
<dbReference type="InterPro" id="IPR000086">
    <property type="entry name" value="NUDIX_hydrolase_dom"/>
</dbReference>
<dbReference type="InterPro" id="IPR015797">
    <property type="entry name" value="NUDIX_hydrolase-like_dom_sf"/>
</dbReference>
<dbReference type="PANTHER" id="PTHR16099">
    <property type="entry name" value="8-OXO-DGTP DIPHOSPHATES NUDT15"/>
    <property type="match status" value="1"/>
</dbReference>
<comment type="cofactor">
    <cofactor evidence="1">
        <name>Mg(2+)</name>
        <dbReference type="ChEBI" id="CHEBI:18420"/>
    </cofactor>
</comment>
<dbReference type="PROSITE" id="PS51462">
    <property type="entry name" value="NUDIX"/>
    <property type="match status" value="1"/>
</dbReference>
<evidence type="ECO:0000256" key="2">
    <source>
        <dbReference type="ARBA" id="ARBA00022801"/>
    </source>
</evidence>
<dbReference type="Pfam" id="PF00293">
    <property type="entry name" value="NUDIX"/>
    <property type="match status" value="1"/>
</dbReference>
<dbReference type="GeneID" id="97222265"/>
<gene>
    <name evidence="5" type="ORF">ACEUDJ_18785</name>
</gene>
<evidence type="ECO:0000313" key="6">
    <source>
        <dbReference type="Proteomes" id="UP001630969"/>
    </source>
</evidence>
<dbReference type="PRINTS" id="PR00502">
    <property type="entry name" value="NUDIXFAMILY"/>
</dbReference>
<sequence length="147" mass="16376">MSTPYPRVGIGVILVNPRGQVLIGKRKGSHSPYWSIAGGHLELGESFESAAVREVEEETGFIIQHPRVVAVSNNLETWRESGLHYVSVALLAEVSGEPELREPDKCEEWRWCDPRELPEPHFDASRQAIACWLAGTSYQPVRPQASS</sequence>
<evidence type="ECO:0000256" key="1">
    <source>
        <dbReference type="ARBA" id="ARBA00001946"/>
    </source>
</evidence>
<dbReference type="SUPFAM" id="SSF55811">
    <property type="entry name" value="Nudix"/>
    <property type="match status" value="1"/>
</dbReference>
<evidence type="ECO:0000256" key="3">
    <source>
        <dbReference type="RuleBase" id="RU003476"/>
    </source>
</evidence>
<dbReference type="RefSeq" id="WP_408791879.1">
    <property type="nucleotide sequence ID" value="NZ_JBGXBU010000012.1"/>
</dbReference>